<keyword evidence="3" id="KW-1185">Reference proteome</keyword>
<reference evidence="2 3" key="1">
    <citation type="submission" date="2021-06" db="EMBL/GenBank/DDBJ databases">
        <authorList>
            <person name="Palmer J.M."/>
        </authorList>
    </citation>
    <scope>NUCLEOTIDE SEQUENCE [LARGE SCALE GENOMIC DNA]</scope>
    <source>
        <strain evidence="2 3">GA_2019</strain>
        <tissue evidence="2">Muscle</tissue>
    </source>
</reference>
<feature type="compositionally biased region" description="Basic and acidic residues" evidence="1">
    <location>
        <begin position="95"/>
        <end position="116"/>
    </location>
</feature>
<protein>
    <submittedName>
        <fullName evidence="2">Uncharacterized protein</fullName>
    </submittedName>
</protein>
<gene>
    <name evidence="2" type="ORF">GOODEAATRI_009242</name>
</gene>
<dbReference type="PANTHER" id="PTHR16266">
    <property type="entry name" value="WD REPEAT DOMAIN 9"/>
    <property type="match status" value="1"/>
</dbReference>
<comment type="caution">
    <text evidence="2">The sequence shown here is derived from an EMBL/GenBank/DDBJ whole genome shotgun (WGS) entry which is preliminary data.</text>
</comment>
<evidence type="ECO:0000313" key="3">
    <source>
        <dbReference type="Proteomes" id="UP001476798"/>
    </source>
</evidence>
<organism evidence="2 3">
    <name type="scientific">Goodea atripinnis</name>
    <dbReference type="NCBI Taxonomy" id="208336"/>
    <lineage>
        <taxon>Eukaryota</taxon>
        <taxon>Metazoa</taxon>
        <taxon>Chordata</taxon>
        <taxon>Craniata</taxon>
        <taxon>Vertebrata</taxon>
        <taxon>Euteleostomi</taxon>
        <taxon>Actinopterygii</taxon>
        <taxon>Neopterygii</taxon>
        <taxon>Teleostei</taxon>
        <taxon>Neoteleostei</taxon>
        <taxon>Acanthomorphata</taxon>
        <taxon>Ovalentaria</taxon>
        <taxon>Atherinomorphae</taxon>
        <taxon>Cyprinodontiformes</taxon>
        <taxon>Goodeidae</taxon>
        <taxon>Goodea</taxon>
    </lineage>
</organism>
<feature type="region of interest" description="Disordered" evidence="1">
    <location>
        <begin position="43"/>
        <end position="124"/>
    </location>
</feature>
<accession>A0ABV0PM52</accession>
<dbReference type="InterPro" id="IPR052060">
    <property type="entry name" value="Bromo_WD_repeat"/>
</dbReference>
<proteinExistence type="predicted"/>
<dbReference type="EMBL" id="JAHRIO010080475">
    <property type="protein sequence ID" value="MEQ2184563.1"/>
    <property type="molecule type" value="Genomic_DNA"/>
</dbReference>
<dbReference type="PANTHER" id="PTHR16266:SF25">
    <property type="entry name" value="BROMODOMAIN AND WD REPEAT-CONTAINING PROTEIN 3"/>
    <property type="match status" value="1"/>
</dbReference>
<name>A0ABV0PM52_9TELE</name>
<sequence length="240" mass="27561">MQHNSLRSQVATERDLLAWSHRVVVNEVPHGTFRKQNSLSILTPPLRMKPSGRVTAAPDWTADAGINLQPPKRPTRRPVRPAGYSSSEEEEGGDETTKEAKKRENEQKKKPKEPKQKPTSSLAELNAEEWLPPSWIMETIPRRSPFVPQMGDEVRSFPLTLNKAAHCTVCMFNDGSPFPTQLIYFKQGHQAYVRAVRRAKAYSINIQKQPWNRFNLRVRKASFMSSIRGQAFWRQQILFL</sequence>
<dbReference type="Proteomes" id="UP001476798">
    <property type="component" value="Unassembled WGS sequence"/>
</dbReference>
<evidence type="ECO:0000256" key="1">
    <source>
        <dbReference type="SAM" id="MobiDB-lite"/>
    </source>
</evidence>
<evidence type="ECO:0000313" key="2">
    <source>
        <dbReference type="EMBL" id="MEQ2184563.1"/>
    </source>
</evidence>